<dbReference type="InParanoid" id="D8PZS8"/>
<keyword evidence="1" id="KW-0479">Metal-binding</keyword>
<dbReference type="KEGG" id="scm:SCHCO_01170613"/>
<dbReference type="OMA" id="DESFWVM"/>
<keyword evidence="1" id="KW-0408">Iron</keyword>
<dbReference type="HOGENOM" id="CLU_010119_6_0_1"/>
<dbReference type="AlphaFoldDB" id="D8PZS8"/>
<dbReference type="GO" id="GO:0016491">
    <property type="term" value="F:oxidoreductase activity"/>
    <property type="evidence" value="ECO:0007669"/>
    <property type="project" value="UniProtKB-KW"/>
</dbReference>
<dbReference type="InterPro" id="IPR027443">
    <property type="entry name" value="IPNS-like_sf"/>
</dbReference>
<dbReference type="VEuPathDB" id="FungiDB:SCHCODRAFT_01170613"/>
<sequence length="431" mass="48209">MAAPKPARLPIIDIAPWLSDDPAQADARAAVSAALHSACVNYGFFYLDISSYVPKEEPEELTTLAREFFALPQEEKEKIALRNEDGARGYARLKENVTNGKADNHEGIDFYKPVENPDKTKPLWGENQWPSVPGFKEKYEAWVGKMKALGMITMHAMAVGLGMTEEEWQDLRGQVDDSFWVMRVIGYPPLPNDHDGFSCGAHKDYGCLTFLYTDPTKKALQVFMSGTKPDDIPVADELRPEDDGADGFWINADPIPGCVVCNIGEMWDIWTNGLYRATLHRVVHRGSNYRVSCVPNEVPSSPFLKLKLILASHSFSSPISQRTSVRSMRRCVYRRYVLPFLHAFSSLRLSFLRSFPRSRAVCLHSPFSDLFLAALTSIGPFTNLHRSLPTFFALTPSQSGKDHGGGTGTDKKPVVYGDFLLGKVTNNFDKY</sequence>
<feature type="domain" description="Fe2OG dioxygenase" evidence="2">
    <location>
        <begin position="178"/>
        <end position="300"/>
    </location>
</feature>
<dbReference type="InterPro" id="IPR026992">
    <property type="entry name" value="DIOX_N"/>
</dbReference>
<name>D8PZS8_SCHCM</name>
<dbReference type="Proteomes" id="UP000007431">
    <property type="component" value="Unassembled WGS sequence"/>
</dbReference>
<keyword evidence="1" id="KW-0560">Oxidoreductase</keyword>
<dbReference type="PANTHER" id="PTHR47990">
    <property type="entry name" value="2-OXOGLUTARATE (2OG) AND FE(II)-DEPENDENT OXYGENASE SUPERFAMILY PROTEIN-RELATED"/>
    <property type="match status" value="1"/>
</dbReference>
<organism evidence="4">
    <name type="scientific">Schizophyllum commune (strain H4-8 / FGSC 9210)</name>
    <name type="common">Split gill fungus</name>
    <dbReference type="NCBI Taxonomy" id="578458"/>
    <lineage>
        <taxon>Eukaryota</taxon>
        <taxon>Fungi</taxon>
        <taxon>Dikarya</taxon>
        <taxon>Basidiomycota</taxon>
        <taxon>Agaricomycotina</taxon>
        <taxon>Agaricomycetes</taxon>
        <taxon>Agaricomycetidae</taxon>
        <taxon>Agaricales</taxon>
        <taxon>Schizophyllaceae</taxon>
        <taxon>Schizophyllum</taxon>
    </lineage>
</organism>
<proteinExistence type="inferred from homology"/>
<evidence type="ECO:0000256" key="1">
    <source>
        <dbReference type="RuleBase" id="RU003682"/>
    </source>
</evidence>
<gene>
    <name evidence="3" type="ORF">SCHCODRAFT_81679</name>
</gene>
<dbReference type="GeneID" id="9585445"/>
<dbReference type="OrthoDB" id="288590at2759"/>
<dbReference type="Pfam" id="PF14226">
    <property type="entry name" value="DIOX_N"/>
    <property type="match status" value="1"/>
</dbReference>
<keyword evidence="4" id="KW-1185">Reference proteome</keyword>
<dbReference type="STRING" id="578458.D8PZS8"/>
<evidence type="ECO:0000313" key="4">
    <source>
        <dbReference type="Proteomes" id="UP000007431"/>
    </source>
</evidence>
<dbReference type="PROSITE" id="PS51471">
    <property type="entry name" value="FE2OG_OXY"/>
    <property type="match status" value="1"/>
</dbReference>
<dbReference type="InterPro" id="IPR005123">
    <property type="entry name" value="Oxoglu/Fe-dep_dioxygenase_dom"/>
</dbReference>
<dbReference type="Pfam" id="PF03171">
    <property type="entry name" value="2OG-FeII_Oxy"/>
    <property type="match status" value="1"/>
</dbReference>
<protein>
    <recommendedName>
        <fullName evidence="2">Fe2OG dioxygenase domain-containing protein</fullName>
    </recommendedName>
</protein>
<evidence type="ECO:0000259" key="2">
    <source>
        <dbReference type="PROSITE" id="PS51471"/>
    </source>
</evidence>
<dbReference type="Gene3D" id="2.60.120.330">
    <property type="entry name" value="B-lactam Antibiotic, Isopenicillin N Synthase, Chain"/>
    <property type="match status" value="1"/>
</dbReference>
<dbReference type="EMBL" id="GL377304">
    <property type="protein sequence ID" value="EFI98912.1"/>
    <property type="molecule type" value="Genomic_DNA"/>
</dbReference>
<evidence type="ECO:0000313" key="3">
    <source>
        <dbReference type="EMBL" id="EFI98912.1"/>
    </source>
</evidence>
<dbReference type="GO" id="GO:0046872">
    <property type="term" value="F:metal ion binding"/>
    <property type="evidence" value="ECO:0007669"/>
    <property type="project" value="UniProtKB-KW"/>
</dbReference>
<dbReference type="eggNOG" id="KOG0143">
    <property type="taxonomic scope" value="Eukaryota"/>
</dbReference>
<dbReference type="RefSeq" id="XP_003033815.1">
    <property type="nucleotide sequence ID" value="XM_003033769.1"/>
</dbReference>
<dbReference type="SUPFAM" id="SSF51197">
    <property type="entry name" value="Clavaminate synthase-like"/>
    <property type="match status" value="1"/>
</dbReference>
<accession>D8PZS8</accession>
<dbReference type="InterPro" id="IPR050231">
    <property type="entry name" value="Iron_ascorbate_oxido_reductase"/>
</dbReference>
<reference evidence="3 4" key="1">
    <citation type="journal article" date="2010" name="Nat. Biotechnol.">
        <title>Genome sequence of the model mushroom Schizophyllum commune.</title>
        <authorList>
            <person name="Ohm R.A."/>
            <person name="de Jong J.F."/>
            <person name="Lugones L.G."/>
            <person name="Aerts A."/>
            <person name="Kothe E."/>
            <person name="Stajich J.E."/>
            <person name="de Vries R.P."/>
            <person name="Record E."/>
            <person name="Levasseur A."/>
            <person name="Baker S.E."/>
            <person name="Bartholomew K.A."/>
            <person name="Coutinho P.M."/>
            <person name="Erdmann S."/>
            <person name="Fowler T.J."/>
            <person name="Gathman A.C."/>
            <person name="Lombard V."/>
            <person name="Henrissat B."/>
            <person name="Knabe N."/>
            <person name="Kuees U."/>
            <person name="Lilly W.W."/>
            <person name="Lindquist E."/>
            <person name="Lucas S."/>
            <person name="Magnuson J.K."/>
            <person name="Piumi F."/>
            <person name="Raudaskoski M."/>
            <person name="Salamov A."/>
            <person name="Schmutz J."/>
            <person name="Schwarze F.W.M.R."/>
            <person name="vanKuyk P.A."/>
            <person name="Horton J.S."/>
            <person name="Grigoriev I.V."/>
            <person name="Woesten H.A.B."/>
        </authorList>
    </citation>
    <scope>NUCLEOTIDE SEQUENCE [LARGE SCALE GENOMIC DNA]</scope>
    <source>
        <strain evidence="4">H4-8 / FGSC 9210</strain>
    </source>
</reference>
<dbReference type="InterPro" id="IPR044861">
    <property type="entry name" value="IPNS-like_FE2OG_OXY"/>
</dbReference>
<comment type="similarity">
    <text evidence="1">Belongs to the iron/ascorbate-dependent oxidoreductase family.</text>
</comment>